<dbReference type="Pfam" id="PF01210">
    <property type="entry name" value="NAD_Gly3P_dh_N"/>
    <property type="match status" value="1"/>
</dbReference>
<dbReference type="InterPro" id="IPR006168">
    <property type="entry name" value="G3P_DH_NAD-dep"/>
</dbReference>
<evidence type="ECO:0000256" key="10">
    <source>
        <dbReference type="PIRSR" id="PIRSR000114-1"/>
    </source>
</evidence>
<comment type="similarity">
    <text evidence="1 9 13">Belongs to the NAD-dependent glycerol-3-phosphate dehydrogenase family.</text>
</comment>
<comment type="subcellular location">
    <subcellularLocation>
        <location evidence="9">Cytoplasm</location>
    </subcellularLocation>
</comment>
<dbReference type="GO" id="GO:0046167">
    <property type="term" value="P:glycerol-3-phosphate biosynthetic process"/>
    <property type="evidence" value="ECO:0007669"/>
    <property type="project" value="UniProtKB-UniRule"/>
</dbReference>
<evidence type="ECO:0000256" key="4">
    <source>
        <dbReference type="ARBA" id="ARBA00023002"/>
    </source>
</evidence>
<dbReference type="UniPathway" id="UPA00940"/>
<organism evidence="17 18">
    <name type="scientific">Quadrisphaera setariae</name>
    <dbReference type="NCBI Taxonomy" id="2593304"/>
    <lineage>
        <taxon>Bacteria</taxon>
        <taxon>Bacillati</taxon>
        <taxon>Actinomycetota</taxon>
        <taxon>Actinomycetes</taxon>
        <taxon>Kineosporiales</taxon>
        <taxon>Kineosporiaceae</taxon>
        <taxon>Quadrisphaera</taxon>
    </lineage>
</organism>
<name>A0A5C8ZEL3_9ACTN</name>
<dbReference type="InterPro" id="IPR006109">
    <property type="entry name" value="G3P_DH_NAD-dep_C"/>
</dbReference>
<feature type="binding site" evidence="12">
    <location>
        <position position="276"/>
    </location>
    <ligand>
        <name>NAD(+)</name>
        <dbReference type="ChEBI" id="CHEBI:57540"/>
    </ligand>
</feature>
<comment type="caution">
    <text evidence="9">Lacks conserved residue(s) required for the propagation of feature annotation.</text>
</comment>
<sequence length="357" mass="36003">MSAGRTDSSASSRGTGRRVAVLGAGSWGTTFAQLVADADPGARVVVWGRDATVTDEITREHANSRYLRGLRLPGGVSGTTDLVAALEGADDVVLAVPVQRLRGVLATAAPHLGGGAGGASGPTVVSLLKGLELETHLRVSQLVAEVLGDLPYAVVSGPNLAREIAERRPCATVVASVHEHVADRVAALCATDYFRPFTARDVVGVEVAGAAKNLLAVGVGLAEGLGLGDNAKASVIALGLAEVTRLVVALGGSAATVAGLAGAGDAFATCASTLSRNHRLGVGLSQGRPLQEVLDGLGGTAEAVGTARSITALAEGAGVSMGVVGQVAAVLVEGRDPRDAALHLLSQPLRDERLPWR</sequence>
<evidence type="ECO:0000256" key="3">
    <source>
        <dbReference type="ARBA" id="ARBA00022857"/>
    </source>
</evidence>
<feature type="binding site" evidence="9">
    <location>
        <position position="265"/>
    </location>
    <ligand>
        <name>sn-glycerol 3-phosphate</name>
        <dbReference type="ChEBI" id="CHEBI:57597"/>
    </ligand>
</feature>
<dbReference type="InterPro" id="IPR013328">
    <property type="entry name" value="6PGD_dom2"/>
</dbReference>
<dbReference type="PIRSF" id="PIRSF000114">
    <property type="entry name" value="Glycerol-3-P_dh"/>
    <property type="match status" value="1"/>
</dbReference>
<dbReference type="PRINTS" id="PR00077">
    <property type="entry name" value="GPDHDRGNASE"/>
</dbReference>
<dbReference type="GO" id="GO:0008654">
    <property type="term" value="P:phospholipid biosynthetic process"/>
    <property type="evidence" value="ECO:0007669"/>
    <property type="project" value="UniProtKB-KW"/>
</dbReference>
<dbReference type="Gene3D" id="3.40.50.720">
    <property type="entry name" value="NAD(P)-binding Rossmann-like Domain"/>
    <property type="match status" value="1"/>
</dbReference>
<feature type="binding site" evidence="9">
    <location>
        <position position="276"/>
    </location>
    <ligand>
        <name>NADPH</name>
        <dbReference type="ChEBI" id="CHEBI:57783"/>
    </ligand>
</feature>
<evidence type="ECO:0000259" key="16">
    <source>
        <dbReference type="Pfam" id="PF07479"/>
    </source>
</evidence>
<evidence type="ECO:0000256" key="12">
    <source>
        <dbReference type="PIRSR" id="PIRSR000114-3"/>
    </source>
</evidence>
<dbReference type="GO" id="GO:0141152">
    <property type="term" value="F:glycerol-3-phosphate dehydrogenase (NAD+) activity"/>
    <property type="evidence" value="ECO:0007669"/>
    <property type="project" value="RHEA"/>
</dbReference>
<feature type="binding site" evidence="9">
    <location>
        <position position="157"/>
    </location>
    <ligand>
        <name>sn-glycerol 3-phosphate</name>
        <dbReference type="ChEBI" id="CHEBI:57597"/>
    </ligand>
</feature>
<dbReference type="GO" id="GO:0046168">
    <property type="term" value="P:glycerol-3-phosphate catabolic process"/>
    <property type="evidence" value="ECO:0007669"/>
    <property type="project" value="InterPro"/>
</dbReference>
<feature type="binding site" evidence="11">
    <location>
        <position position="129"/>
    </location>
    <ligand>
        <name>substrate</name>
    </ligand>
</feature>
<dbReference type="InterPro" id="IPR008927">
    <property type="entry name" value="6-PGluconate_DH-like_C_sf"/>
</dbReference>
<evidence type="ECO:0000313" key="17">
    <source>
        <dbReference type="EMBL" id="TXR55356.1"/>
    </source>
</evidence>
<comment type="catalytic activity">
    <reaction evidence="9 14">
        <text>sn-glycerol 3-phosphate + NADP(+) = dihydroxyacetone phosphate + NADPH + H(+)</text>
        <dbReference type="Rhea" id="RHEA:11096"/>
        <dbReference type="ChEBI" id="CHEBI:15378"/>
        <dbReference type="ChEBI" id="CHEBI:57597"/>
        <dbReference type="ChEBI" id="CHEBI:57642"/>
        <dbReference type="ChEBI" id="CHEBI:57783"/>
        <dbReference type="ChEBI" id="CHEBI:58349"/>
        <dbReference type="EC" id="1.1.1.94"/>
    </reaction>
</comment>
<dbReference type="NCBIfam" id="NF000942">
    <property type="entry name" value="PRK00094.1-4"/>
    <property type="match status" value="1"/>
</dbReference>
<feature type="active site" description="Proton acceptor" evidence="9 10">
    <location>
        <position position="212"/>
    </location>
</feature>
<feature type="binding site" evidence="9">
    <location>
        <position position="26"/>
    </location>
    <ligand>
        <name>NADPH</name>
        <dbReference type="ChEBI" id="CHEBI:57783"/>
    </ligand>
</feature>
<proteinExistence type="inferred from homology"/>
<feature type="domain" description="Glycerol-3-phosphate dehydrogenase NAD-dependent C-terminal" evidence="16">
    <location>
        <begin position="201"/>
        <end position="340"/>
    </location>
</feature>
<feature type="binding site" evidence="9">
    <location>
        <position position="161"/>
    </location>
    <ligand>
        <name>NADPH</name>
        <dbReference type="ChEBI" id="CHEBI:57783"/>
    </ligand>
</feature>
<evidence type="ECO:0000256" key="5">
    <source>
        <dbReference type="ARBA" id="ARBA00023027"/>
    </source>
</evidence>
<keyword evidence="2 9" id="KW-0444">Lipid biosynthesis</keyword>
<dbReference type="NCBIfam" id="NF000940">
    <property type="entry name" value="PRK00094.1-2"/>
    <property type="match status" value="1"/>
</dbReference>
<feature type="binding site" evidence="12">
    <location>
        <position position="161"/>
    </location>
    <ligand>
        <name>NAD(+)</name>
        <dbReference type="ChEBI" id="CHEBI:57540"/>
    </ligand>
</feature>
<dbReference type="EC" id="1.1.1.94" evidence="9"/>
<keyword evidence="9" id="KW-0963">Cytoplasm</keyword>
<protein>
    <recommendedName>
        <fullName evidence="9">Glycerol-3-phosphate dehydrogenase [NAD(P)+]</fullName>
        <ecNumber evidence="9">1.1.1.94</ecNumber>
    </recommendedName>
    <alternativeName>
        <fullName evidence="9">NAD(P)(+)-dependent glycerol-3-phosphate dehydrogenase</fullName>
    </alternativeName>
    <alternativeName>
        <fullName evidence="9">NAD(P)H-dependent dihydroxyacetone-phosphate reductase</fullName>
    </alternativeName>
</protein>
<dbReference type="Gene3D" id="1.10.1040.10">
    <property type="entry name" value="N-(1-d-carboxylethyl)-l-norvaline Dehydrogenase, domain 2"/>
    <property type="match status" value="1"/>
</dbReference>
<feature type="binding site" evidence="9">
    <location>
        <position position="27"/>
    </location>
    <ligand>
        <name>NADPH</name>
        <dbReference type="ChEBI" id="CHEBI:57783"/>
    </ligand>
</feature>
<feature type="binding site" evidence="9">
    <location>
        <position position="129"/>
    </location>
    <ligand>
        <name>NADPH</name>
        <dbReference type="ChEBI" id="CHEBI:57783"/>
    </ligand>
</feature>
<comment type="function">
    <text evidence="9">Catalyzes the reduction of the glycolytic intermediate dihydroxyacetone phosphate (DHAP) to sn-glycerol 3-phosphate (G3P), the key precursor for phospholipid synthesis.</text>
</comment>
<dbReference type="GO" id="GO:0141153">
    <property type="term" value="F:glycerol-3-phosphate dehydrogenase (NADP+) activity"/>
    <property type="evidence" value="ECO:0007669"/>
    <property type="project" value="RHEA"/>
</dbReference>
<dbReference type="GO" id="GO:0051287">
    <property type="term" value="F:NAD binding"/>
    <property type="evidence" value="ECO:0007669"/>
    <property type="project" value="InterPro"/>
</dbReference>
<dbReference type="HAMAP" id="MF_00394">
    <property type="entry name" value="NAD_Glyc3P_dehydrog"/>
    <property type="match status" value="1"/>
</dbReference>
<feature type="binding site" evidence="9">
    <location>
        <position position="129"/>
    </location>
    <ligand>
        <name>sn-glycerol 3-phosphate</name>
        <dbReference type="ChEBI" id="CHEBI:57597"/>
    </ligand>
</feature>
<feature type="binding site" evidence="9">
    <location>
        <position position="66"/>
    </location>
    <ligand>
        <name>NADPH</name>
        <dbReference type="ChEBI" id="CHEBI:57783"/>
    </ligand>
</feature>
<feature type="binding site" evidence="9">
    <location>
        <position position="49"/>
    </location>
    <ligand>
        <name>NADPH</name>
        <dbReference type="ChEBI" id="CHEBI:57783"/>
    </ligand>
</feature>
<keyword evidence="8 9" id="KW-1208">Phospholipid metabolism</keyword>
<evidence type="ECO:0000259" key="15">
    <source>
        <dbReference type="Pfam" id="PF01210"/>
    </source>
</evidence>
<dbReference type="SUPFAM" id="SSF51735">
    <property type="entry name" value="NAD(P)-binding Rossmann-fold domains"/>
    <property type="match status" value="1"/>
</dbReference>
<evidence type="ECO:0000256" key="14">
    <source>
        <dbReference type="RuleBase" id="RU000439"/>
    </source>
</evidence>
<evidence type="ECO:0000256" key="6">
    <source>
        <dbReference type="ARBA" id="ARBA00023098"/>
    </source>
</evidence>
<feature type="binding site" evidence="9">
    <location>
        <position position="276"/>
    </location>
    <ligand>
        <name>sn-glycerol 3-phosphate</name>
        <dbReference type="ChEBI" id="CHEBI:57597"/>
    </ligand>
</feature>
<dbReference type="AlphaFoldDB" id="A0A5C8ZEL3"/>
<dbReference type="GO" id="GO:0005829">
    <property type="term" value="C:cytosol"/>
    <property type="evidence" value="ECO:0007669"/>
    <property type="project" value="TreeGrafter"/>
</dbReference>
<evidence type="ECO:0000313" key="18">
    <source>
        <dbReference type="Proteomes" id="UP000321234"/>
    </source>
</evidence>
<dbReference type="PANTHER" id="PTHR11728:SF1">
    <property type="entry name" value="GLYCEROL-3-PHOSPHATE DEHYDROGENASE [NAD(+)] 2, CHLOROPLASTIC"/>
    <property type="match status" value="1"/>
</dbReference>
<evidence type="ECO:0000256" key="8">
    <source>
        <dbReference type="ARBA" id="ARBA00023264"/>
    </source>
</evidence>
<keyword evidence="7 9" id="KW-0594">Phospholipid biosynthesis</keyword>
<feature type="binding site" evidence="9">
    <location>
        <position position="212"/>
    </location>
    <ligand>
        <name>sn-glycerol 3-phosphate</name>
        <dbReference type="ChEBI" id="CHEBI:57597"/>
    </ligand>
</feature>
<gene>
    <name evidence="9" type="primary">gpsA</name>
    <name evidence="17" type="ORF">FMM08_15990</name>
</gene>
<keyword evidence="9" id="KW-0547">Nucleotide-binding</keyword>
<dbReference type="Pfam" id="PF07479">
    <property type="entry name" value="NAD_Gly3P_dh_C"/>
    <property type="match status" value="1"/>
</dbReference>
<feature type="binding site" evidence="9">
    <location>
        <position position="302"/>
    </location>
    <ligand>
        <name>NADPH</name>
        <dbReference type="ChEBI" id="CHEBI:57783"/>
    </ligand>
</feature>
<feature type="binding site" evidence="11">
    <location>
        <begin position="276"/>
        <end position="277"/>
    </location>
    <ligand>
        <name>substrate</name>
    </ligand>
</feature>
<dbReference type="RefSeq" id="WP_147927362.1">
    <property type="nucleotide sequence ID" value="NZ_VKAC01000009.1"/>
</dbReference>
<evidence type="ECO:0000256" key="13">
    <source>
        <dbReference type="RuleBase" id="RU000437"/>
    </source>
</evidence>
<dbReference type="PANTHER" id="PTHR11728">
    <property type="entry name" value="GLYCEROL-3-PHOSPHATE DEHYDROGENASE"/>
    <property type="match status" value="1"/>
</dbReference>
<comment type="catalytic activity">
    <reaction evidence="9">
        <text>sn-glycerol 3-phosphate + NAD(+) = dihydroxyacetone phosphate + NADH + H(+)</text>
        <dbReference type="Rhea" id="RHEA:11092"/>
        <dbReference type="ChEBI" id="CHEBI:15378"/>
        <dbReference type="ChEBI" id="CHEBI:57540"/>
        <dbReference type="ChEBI" id="CHEBI:57597"/>
        <dbReference type="ChEBI" id="CHEBI:57642"/>
        <dbReference type="ChEBI" id="CHEBI:57945"/>
        <dbReference type="EC" id="1.1.1.94"/>
    </reaction>
</comment>
<reference evidence="17 18" key="1">
    <citation type="submission" date="2019-07" db="EMBL/GenBank/DDBJ databases">
        <title>Quadrisphaera sp. strain DD2A genome sequencing and assembly.</title>
        <authorList>
            <person name="Kim I."/>
        </authorList>
    </citation>
    <scope>NUCLEOTIDE SEQUENCE [LARGE SCALE GENOMIC DNA]</scope>
    <source>
        <strain evidence="17 18">DD2A</strain>
    </source>
</reference>
<evidence type="ECO:0000256" key="7">
    <source>
        <dbReference type="ARBA" id="ARBA00023209"/>
    </source>
</evidence>
<feature type="domain" description="Glycerol-3-phosphate dehydrogenase NAD-dependent N-terminal" evidence="15">
    <location>
        <begin position="19"/>
        <end position="181"/>
    </location>
</feature>
<evidence type="ECO:0000256" key="2">
    <source>
        <dbReference type="ARBA" id="ARBA00022516"/>
    </source>
</evidence>
<dbReference type="InterPro" id="IPR036291">
    <property type="entry name" value="NAD(P)-bd_dom_sf"/>
</dbReference>
<dbReference type="GO" id="GO:0005975">
    <property type="term" value="P:carbohydrate metabolic process"/>
    <property type="evidence" value="ECO:0007669"/>
    <property type="project" value="InterPro"/>
</dbReference>
<feature type="binding site" evidence="9">
    <location>
        <position position="275"/>
    </location>
    <ligand>
        <name>sn-glycerol 3-phosphate</name>
        <dbReference type="ChEBI" id="CHEBI:57597"/>
    </ligand>
</feature>
<comment type="caution">
    <text evidence="17">The sequence shown here is derived from an EMBL/GenBank/DDBJ whole genome shotgun (WGS) entry which is preliminary data.</text>
</comment>
<dbReference type="PROSITE" id="PS00957">
    <property type="entry name" value="NAD_G3PDH"/>
    <property type="match status" value="1"/>
</dbReference>
<feature type="binding site" evidence="12">
    <location>
        <begin position="23"/>
        <end position="28"/>
    </location>
    <ligand>
        <name>NAD(+)</name>
        <dbReference type="ChEBI" id="CHEBI:57540"/>
    </ligand>
</feature>
<keyword evidence="4 9" id="KW-0560">Oxidoreductase</keyword>
<evidence type="ECO:0000256" key="1">
    <source>
        <dbReference type="ARBA" id="ARBA00011009"/>
    </source>
</evidence>
<evidence type="ECO:0000256" key="11">
    <source>
        <dbReference type="PIRSR" id="PIRSR000114-2"/>
    </source>
</evidence>
<dbReference type="InterPro" id="IPR011128">
    <property type="entry name" value="G3P_DH_NAD-dep_N"/>
</dbReference>
<dbReference type="SUPFAM" id="SSF48179">
    <property type="entry name" value="6-phosphogluconate dehydrogenase C-terminal domain-like"/>
    <property type="match status" value="1"/>
</dbReference>
<comment type="pathway">
    <text evidence="9">Membrane lipid metabolism; glycerophospholipid metabolism.</text>
</comment>
<keyword evidence="3 9" id="KW-0521">NADP</keyword>
<accession>A0A5C8ZEL3</accession>
<dbReference type="EMBL" id="VKAC01000009">
    <property type="protein sequence ID" value="TXR55356.1"/>
    <property type="molecule type" value="Genomic_DNA"/>
</dbReference>
<dbReference type="Proteomes" id="UP000321234">
    <property type="component" value="Unassembled WGS sequence"/>
</dbReference>
<dbReference type="FunFam" id="3.40.50.720:FF:000019">
    <property type="entry name" value="Glycerol-3-phosphate dehydrogenase [NAD(P)+]"/>
    <property type="match status" value="1"/>
</dbReference>
<dbReference type="GO" id="GO:0006650">
    <property type="term" value="P:glycerophospholipid metabolic process"/>
    <property type="evidence" value="ECO:0007669"/>
    <property type="project" value="UniProtKB-UniRule"/>
</dbReference>
<keyword evidence="6 9" id="KW-0443">Lipid metabolism</keyword>
<keyword evidence="18" id="KW-1185">Reference proteome</keyword>
<feature type="binding site" evidence="9">
    <location>
        <position position="277"/>
    </location>
    <ligand>
        <name>sn-glycerol 3-phosphate</name>
        <dbReference type="ChEBI" id="CHEBI:57597"/>
    </ligand>
</feature>
<dbReference type="OrthoDB" id="9812273at2"/>
<keyword evidence="5 9" id="KW-0520">NAD</keyword>
<evidence type="ECO:0000256" key="9">
    <source>
        <dbReference type="HAMAP-Rule" id="MF_00394"/>
    </source>
</evidence>